<evidence type="ECO:0000259" key="3">
    <source>
        <dbReference type="Pfam" id="PF07675"/>
    </source>
</evidence>
<dbReference type="STRING" id="684065.SAMN05421738_109117"/>
<dbReference type="NCBIfam" id="TIGR04183">
    <property type="entry name" value="Por_Secre_tail"/>
    <property type="match status" value="1"/>
</dbReference>
<evidence type="ECO:0000259" key="4">
    <source>
        <dbReference type="Pfam" id="PF18962"/>
    </source>
</evidence>
<proteinExistence type="predicted"/>
<dbReference type="AlphaFoldDB" id="A0A1I4XPU6"/>
<evidence type="ECO:0000256" key="1">
    <source>
        <dbReference type="ARBA" id="ARBA00022729"/>
    </source>
</evidence>
<feature type="signal peptide" evidence="2">
    <location>
        <begin position="1"/>
        <end position="19"/>
    </location>
</feature>
<gene>
    <name evidence="5" type="ORF">SAMN05421738_109117</name>
</gene>
<name>A0A1I4XPU6_9FLAO</name>
<dbReference type="InterPro" id="IPR011628">
    <property type="entry name" value="Cleaved_adhesin"/>
</dbReference>
<keyword evidence="6" id="KW-1185">Reference proteome</keyword>
<evidence type="ECO:0000256" key="2">
    <source>
        <dbReference type="SAM" id="SignalP"/>
    </source>
</evidence>
<accession>A0A1I4XPU6</accession>
<dbReference type="Pfam" id="PF07675">
    <property type="entry name" value="Cleaved_Adhesin"/>
    <property type="match status" value="1"/>
</dbReference>
<dbReference type="OrthoDB" id="957862at2"/>
<dbReference type="Gene3D" id="2.60.120.200">
    <property type="match status" value="1"/>
</dbReference>
<feature type="chain" id="PRO_5011612997" evidence="2">
    <location>
        <begin position="20"/>
        <end position="264"/>
    </location>
</feature>
<dbReference type="NCBIfam" id="NF038128">
    <property type="entry name" value="choice_anch_J"/>
    <property type="match status" value="1"/>
</dbReference>
<feature type="domain" description="Secretion system C-terminal sorting" evidence="4">
    <location>
        <begin position="198"/>
        <end position="262"/>
    </location>
</feature>
<dbReference type="InterPro" id="IPR026444">
    <property type="entry name" value="Secre_tail"/>
</dbReference>
<evidence type="ECO:0000313" key="6">
    <source>
        <dbReference type="Proteomes" id="UP000199149"/>
    </source>
</evidence>
<organism evidence="5 6">
    <name type="scientific">Algoriella xinjiangensis</name>
    <dbReference type="NCBI Taxonomy" id="684065"/>
    <lineage>
        <taxon>Bacteria</taxon>
        <taxon>Pseudomonadati</taxon>
        <taxon>Bacteroidota</taxon>
        <taxon>Flavobacteriia</taxon>
        <taxon>Flavobacteriales</taxon>
        <taxon>Weeksellaceae</taxon>
        <taxon>Algoriella</taxon>
    </lineage>
</organism>
<dbReference type="Pfam" id="PF18962">
    <property type="entry name" value="Por_Secre_tail"/>
    <property type="match status" value="1"/>
</dbReference>
<dbReference type="RefSeq" id="WP_092908539.1">
    <property type="nucleotide sequence ID" value="NZ_FOUZ01000009.1"/>
</dbReference>
<reference evidence="6" key="1">
    <citation type="submission" date="2016-10" db="EMBL/GenBank/DDBJ databases">
        <authorList>
            <person name="Varghese N."/>
            <person name="Submissions S."/>
        </authorList>
    </citation>
    <scope>NUCLEOTIDE SEQUENCE [LARGE SCALE GENOMIC DNA]</scope>
    <source>
        <strain evidence="6">XJ109</strain>
    </source>
</reference>
<protein>
    <submittedName>
        <fullName evidence="5">Por secretion system C-terminal sorting domain-containing protein</fullName>
    </submittedName>
</protein>
<sequence length="264" mass="29296">MIKNFLLLTTIVFGSTLFAQGNTVFQEDFSPEGDRGLWTIGELDGDGYTWDFFDNADPFGACALSLSSIFFSPMFADNTLISPAIDLPTGVNLDLSFKVANINLDLGIEHYAVYVIPANATFVGNEIAVFEETLDADYSSVPKTINVSISEFAGKKVQLVFRHYKTNYQESMMLKLDDVVIEKSTLGVSDINNKNVSIYPNPTFDVVTIKGLDKVEKVKVYDLTGKLVKEFVGNQTNISTLPKGVYLLNIHSDNQVFTRKIVKK</sequence>
<keyword evidence="1 2" id="KW-0732">Signal</keyword>
<dbReference type="Proteomes" id="UP000199149">
    <property type="component" value="Unassembled WGS sequence"/>
</dbReference>
<feature type="domain" description="Cleaved adhesin" evidence="3">
    <location>
        <begin position="36"/>
        <end position="180"/>
    </location>
</feature>
<dbReference type="EMBL" id="FOUZ01000009">
    <property type="protein sequence ID" value="SFN27822.1"/>
    <property type="molecule type" value="Genomic_DNA"/>
</dbReference>
<evidence type="ECO:0000313" key="5">
    <source>
        <dbReference type="EMBL" id="SFN27822.1"/>
    </source>
</evidence>